<accession>A0A0C9NL19</accession>
<keyword evidence="7" id="KW-1185">Reference proteome</keyword>
<dbReference type="GO" id="GO:0005886">
    <property type="term" value="C:plasma membrane"/>
    <property type="evidence" value="ECO:0007669"/>
    <property type="project" value="UniProtKB-SubCell"/>
</dbReference>
<feature type="transmembrane region" description="Helical" evidence="5">
    <location>
        <begin position="31"/>
        <end position="57"/>
    </location>
</feature>
<dbReference type="Proteomes" id="UP000032025">
    <property type="component" value="Unassembled WGS sequence"/>
</dbReference>
<comment type="subcellular location">
    <subcellularLocation>
        <location evidence="5">Cell membrane</location>
        <topology evidence="5">Multi-pass membrane protein</topology>
    </subcellularLocation>
    <subcellularLocation>
        <location evidence="1">Membrane</location>
        <topology evidence="1">Multi-pass membrane protein</topology>
    </subcellularLocation>
</comment>
<evidence type="ECO:0000256" key="4">
    <source>
        <dbReference type="ARBA" id="ARBA00023136"/>
    </source>
</evidence>
<sequence length="323" mass="33491">MISRRIALVGPAHAAITPVVDLYLPIANLSVNALVIIALGAGVGLLSGMFGVGGGFLTTPLLIVYGIPPTVAAASAASQVTGASVSGVFAHWQRGGVDVKMGGVLVAGGIVGSFIGAWIFRLLQASGQIDTVIAIIYVLMLGWIGLVMAREALAAIIAARRGVAQRAARRRHHPVVAALPFRTRFYASGIYISPLAPLLLGMFTGILTILLGIGGGFVLVPAMIYILGMATRVVLGTSLFQTLFVTAAATMVHATTTKAVDIVLAGLLLIGSVTGAQLGAKFATNVKPEYLRLALAVIVLLVGLRILLGLVWRPEEIFTVQLS</sequence>
<keyword evidence="3 5" id="KW-1133">Transmembrane helix</keyword>
<dbReference type="PANTHER" id="PTHR43701">
    <property type="entry name" value="MEMBRANE TRANSPORTER PROTEIN MJ0441-RELATED"/>
    <property type="match status" value="1"/>
</dbReference>
<feature type="transmembrane region" description="Helical" evidence="5">
    <location>
        <begin position="102"/>
        <end position="120"/>
    </location>
</feature>
<feature type="transmembrane region" description="Helical" evidence="5">
    <location>
        <begin position="233"/>
        <end position="253"/>
    </location>
</feature>
<keyword evidence="5" id="KW-1003">Cell membrane</keyword>
<feature type="transmembrane region" description="Helical" evidence="5">
    <location>
        <begin position="198"/>
        <end position="226"/>
    </location>
</feature>
<evidence type="ECO:0000313" key="6">
    <source>
        <dbReference type="EMBL" id="GAN15308.1"/>
    </source>
</evidence>
<feature type="transmembrane region" description="Helical" evidence="5">
    <location>
        <begin position="259"/>
        <end position="278"/>
    </location>
</feature>
<gene>
    <name evidence="6" type="ORF">SP6_55_00260</name>
</gene>
<keyword evidence="2 5" id="KW-0812">Transmembrane</keyword>
<organism evidence="6 7">
    <name type="scientific">Sphingomonas paucimobilis NBRC 13935</name>
    <dbReference type="NCBI Taxonomy" id="1219050"/>
    <lineage>
        <taxon>Bacteria</taxon>
        <taxon>Pseudomonadati</taxon>
        <taxon>Pseudomonadota</taxon>
        <taxon>Alphaproteobacteria</taxon>
        <taxon>Sphingomonadales</taxon>
        <taxon>Sphingomonadaceae</taxon>
        <taxon>Sphingomonas</taxon>
    </lineage>
</organism>
<evidence type="ECO:0000256" key="2">
    <source>
        <dbReference type="ARBA" id="ARBA00022692"/>
    </source>
</evidence>
<evidence type="ECO:0000256" key="1">
    <source>
        <dbReference type="ARBA" id="ARBA00004141"/>
    </source>
</evidence>
<evidence type="ECO:0000256" key="3">
    <source>
        <dbReference type="ARBA" id="ARBA00022989"/>
    </source>
</evidence>
<reference evidence="6 7" key="1">
    <citation type="submission" date="2014-08" db="EMBL/GenBank/DDBJ databases">
        <title>Whole genome shotgun sequence of Sphingomonas paucimobilis NBRC 13935.</title>
        <authorList>
            <person name="Hosoyama A."/>
            <person name="Hashimoto M."/>
            <person name="Hosoyama Y."/>
            <person name="Noguchi M."/>
            <person name="Uohara A."/>
            <person name="Ohji S."/>
            <person name="Katano-Makiyama Y."/>
            <person name="Ichikawa N."/>
            <person name="Kimura A."/>
            <person name="Yamazoe A."/>
            <person name="Fujita N."/>
        </authorList>
    </citation>
    <scope>NUCLEOTIDE SEQUENCE [LARGE SCALE GENOMIC DNA]</scope>
    <source>
        <strain evidence="6 7">NBRC 13935</strain>
    </source>
</reference>
<evidence type="ECO:0000256" key="5">
    <source>
        <dbReference type="RuleBase" id="RU363041"/>
    </source>
</evidence>
<comment type="similarity">
    <text evidence="5">Belongs to the 4-toluene sulfonate uptake permease (TSUP) (TC 2.A.102) family.</text>
</comment>
<feature type="transmembrane region" description="Helical" evidence="5">
    <location>
        <begin position="132"/>
        <end position="153"/>
    </location>
</feature>
<dbReference type="AlphaFoldDB" id="A0A0C9NL19"/>
<proteinExistence type="inferred from homology"/>
<dbReference type="InterPro" id="IPR002781">
    <property type="entry name" value="TM_pro_TauE-like"/>
</dbReference>
<feature type="transmembrane region" description="Helical" evidence="5">
    <location>
        <begin position="290"/>
        <end position="312"/>
    </location>
</feature>
<feature type="transmembrane region" description="Helical" evidence="5">
    <location>
        <begin position="6"/>
        <end position="24"/>
    </location>
</feature>
<protein>
    <recommendedName>
        <fullName evidence="5">Probable membrane transporter protein</fullName>
    </recommendedName>
</protein>
<name>A0A0C9NL19_SPHPI</name>
<dbReference type="Pfam" id="PF01925">
    <property type="entry name" value="TauE"/>
    <property type="match status" value="1"/>
</dbReference>
<dbReference type="PANTHER" id="PTHR43701:SF12">
    <property type="entry name" value="MEMBRANE TRANSPORTER PROTEIN YTNM-RELATED"/>
    <property type="match status" value="1"/>
</dbReference>
<dbReference type="EMBL" id="BBJS01000055">
    <property type="protein sequence ID" value="GAN15308.1"/>
    <property type="molecule type" value="Genomic_DNA"/>
</dbReference>
<comment type="caution">
    <text evidence="6">The sequence shown here is derived from an EMBL/GenBank/DDBJ whole genome shotgun (WGS) entry which is preliminary data.</text>
</comment>
<feature type="transmembrane region" description="Helical" evidence="5">
    <location>
        <begin position="63"/>
        <end position="90"/>
    </location>
</feature>
<evidence type="ECO:0000313" key="7">
    <source>
        <dbReference type="Proteomes" id="UP000032025"/>
    </source>
</evidence>
<dbReference type="InterPro" id="IPR051598">
    <property type="entry name" value="TSUP/Inactive_protease-like"/>
</dbReference>
<keyword evidence="4 5" id="KW-0472">Membrane</keyword>